<proteinExistence type="predicted"/>
<protein>
    <submittedName>
        <fullName evidence="1">Uncharacterized protein</fullName>
    </submittedName>
</protein>
<name>A0A2H3BF90_9AGAR</name>
<keyword evidence="2" id="KW-1185">Reference proteome</keyword>
<reference evidence="2" key="1">
    <citation type="journal article" date="2017" name="Nat. Ecol. Evol.">
        <title>Genome expansion and lineage-specific genetic innovations in the forest pathogenic fungi Armillaria.</title>
        <authorList>
            <person name="Sipos G."/>
            <person name="Prasanna A.N."/>
            <person name="Walter M.C."/>
            <person name="O'Connor E."/>
            <person name="Balint B."/>
            <person name="Krizsan K."/>
            <person name="Kiss B."/>
            <person name="Hess J."/>
            <person name="Varga T."/>
            <person name="Slot J."/>
            <person name="Riley R."/>
            <person name="Boka B."/>
            <person name="Rigling D."/>
            <person name="Barry K."/>
            <person name="Lee J."/>
            <person name="Mihaltcheva S."/>
            <person name="LaButti K."/>
            <person name="Lipzen A."/>
            <person name="Waldron R."/>
            <person name="Moloney N.M."/>
            <person name="Sperisen C."/>
            <person name="Kredics L."/>
            <person name="Vagvoelgyi C."/>
            <person name="Patrignani A."/>
            <person name="Fitzpatrick D."/>
            <person name="Nagy I."/>
            <person name="Doyle S."/>
            <person name="Anderson J.B."/>
            <person name="Grigoriev I.V."/>
            <person name="Gueldener U."/>
            <person name="Muensterkoetter M."/>
            <person name="Nagy L.G."/>
        </authorList>
    </citation>
    <scope>NUCLEOTIDE SEQUENCE [LARGE SCALE GENOMIC DNA]</scope>
    <source>
        <strain evidence="2">28-4</strain>
    </source>
</reference>
<organism evidence="1 2">
    <name type="scientific">Armillaria solidipes</name>
    <dbReference type="NCBI Taxonomy" id="1076256"/>
    <lineage>
        <taxon>Eukaryota</taxon>
        <taxon>Fungi</taxon>
        <taxon>Dikarya</taxon>
        <taxon>Basidiomycota</taxon>
        <taxon>Agaricomycotina</taxon>
        <taxon>Agaricomycetes</taxon>
        <taxon>Agaricomycetidae</taxon>
        <taxon>Agaricales</taxon>
        <taxon>Marasmiineae</taxon>
        <taxon>Physalacriaceae</taxon>
        <taxon>Armillaria</taxon>
    </lineage>
</organism>
<dbReference type="Proteomes" id="UP000218334">
    <property type="component" value="Unassembled WGS sequence"/>
</dbReference>
<dbReference type="EMBL" id="KZ293429">
    <property type="protein sequence ID" value="PBK69509.1"/>
    <property type="molecule type" value="Genomic_DNA"/>
</dbReference>
<evidence type="ECO:0000313" key="2">
    <source>
        <dbReference type="Proteomes" id="UP000218334"/>
    </source>
</evidence>
<gene>
    <name evidence="1" type="ORF">ARMSODRAFT_166314</name>
</gene>
<accession>A0A2H3BF90</accession>
<sequence>MKDFCVGKSAAIRVPLQDTPRPLPFSLRLLRHNEGHKTRLNPNRDIRILRETRFRTLSSNSASSFLSLAVVYSIESSP</sequence>
<evidence type="ECO:0000313" key="1">
    <source>
        <dbReference type="EMBL" id="PBK69509.1"/>
    </source>
</evidence>
<dbReference type="AlphaFoldDB" id="A0A2H3BF90"/>